<name>A0AAJ0BK39_9PEZI</name>
<dbReference type="InterPro" id="IPR011057">
    <property type="entry name" value="Mss4-like_sf"/>
</dbReference>
<dbReference type="GO" id="GO:0016846">
    <property type="term" value="F:carbon-sulfur lyase activity"/>
    <property type="evidence" value="ECO:0007669"/>
    <property type="project" value="InterPro"/>
</dbReference>
<dbReference type="PANTHER" id="PTHR33337:SF30">
    <property type="entry name" value="DUF636 DOMAIN PROTEIN (AFU_ORTHOLOGUE AFUA_1G03180)"/>
    <property type="match status" value="1"/>
</dbReference>
<dbReference type="Pfam" id="PF04828">
    <property type="entry name" value="GFA"/>
    <property type="match status" value="1"/>
</dbReference>
<keyword evidence="4" id="KW-0456">Lyase</keyword>
<evidence type="ECO:0000313" key="7">
    <source>
        <dbReference type="EMBL" id="KAK1758317.1"/>
    </source>
</evidence>
<dbReference type="EMBL" id="MU839829">
    <property type="protein sequence ID" value="KAK1758317.1"/>
    <property type="molecule type" value="Genomic_DNA"/>
</dbReference>
<keyword evidence="8" id="KW-1185">Reference proteome</keyword>
<feature type="region of interest" description="Disordered" evidence="5">
    <location>
        <begin position="210"/>
        <end position="260"/>
    </location>
</feature>
<sequence length="434" mass="47247">MNISISCHCGTARQELTLATAAGNAPIPLCHCTSCRHMSGLLFTSYLPLDTSTAAVPRLTGLTSYSSSSCPTSPGKRYFCSTCGCHVFRSTETKTKTDGWSPPEQWEWEWAVATGVTTTSPDLPTSSTPIPSWEHINTDETNDGGLSIYLPNSTTPPSPSPYIPSLSSSLSLPASCACNRITLNISPPSDLSTHPRSNYPDLLLPYHKTPPSQISNPSDIKWWLRDPSPSAKPPQNDPINHPSLGPNPFSNPTQPESTPEQRYKYLAGTCTCASCRQTSGFEIQTWAFIPRTNISIDTNTNTNISPPPATTTTTITNEDPKEITTTTTTPLDFSKLPPAFLTSYPSSEAAVREFCPTCGATIFWHDIHRPDLIDVSAGLFRCPSGGARAESFLSWWTGRTSFSEEVRTGRNGWVADWAQALVSQLERTLQQSHG</sequence>
<evidence type="ECO:0000256" key="2">
    <source>
        <dbReference type="ARBA" id="ARBA00022723"/>
    </source>
</evidence>
<evidence type="ECO:0000259" key="6">
    <source>
        <dbReference type="PROSITE" id="PS51891"/>
    </source>
</evidence>
<feature type="domain" description="CENP-V/GFA" evidence="6">
    <location>
        <begin position="3"/>
        <end position="134"/>
    </location>
</feature>
<reference evidence="7" key="1">
    <citation type="submission" date="2023-06" db="EMBL/GenBank/DDBJ databases">
        <title>Genome-scale phylogeny and comparative genomics of the fungal order Sordariales.</title>
        <authorList>
            <consortium name="Lawrence Berkeley National Laboratory"/>
            <person name="Hensen N."/>
            <person name="Bonometti L."/>
            <person name="Westerberg I."/>
            <person name="Brannstrom I.O."/>
            <person name="Guillou S."/>
            <person name="Cros-Aarteil S."/>
            <person name="Calhoun S."/>
            <person name="Haridas S."/>
            <person name="Kuo A."/>
            <person name="Mondo S."/>
            <person name="Pangilinan J."/>
            <person name="Riley R."/>
            <person name="Labutti K."/>
            <person name="Andreopoulos B."/>
            <person name="Lipzen A."/>
            <person name="Chen C."/>
            <person name="Yanf M."/>
            <person name="Daum C."/>
            <person name="Ng V."/>
            <person name="Clum A."/>
            <person name="Steindorff A."/>
            <person name="Ohm R."/>
            <person name="Martin F."/>
            <person name="Silar P."/>
            <person name="Natvig D."/>
            <person name="Lalanne C."/>
            <person name="Gautier V."/>
            <person name="Ament-Velasquez S.L."/>
            <person name="Kruys A."/>
            <person name="Hutchinson M.I."/>
            <person name="Powell A.J."/>
            <person name="Barry K."/>
            <person name="Miller A.N."/>
            <person name="Grigoriev I.V."/>
            <person name="Debuchy R."/>
            <person name="Gladieux P."/>
            <person name="Thoren M.H."/>
            <person name="Johannesson H."/>
        </authorList>
    </citation>
    <scope>NUCLEOTIDE SEQUENCE</scope>
    <source>
        <strain evidence="7">PSN4</strain>
    </source>
</reference>
<protein>
    <recommendedName>
        <fullName evidence="6">CENP-V/GFA domain-containing protein</fullName>
    </recommendedName>
</protein>
<feature type="compositionally biased region" description="Polar residues" evidence="5">
    <location>
        <begin position="248"/>
        <end position="260"/>
    </location>
</feature>
<evidence type="ECO:0000256" key="1">
    <source>
        <dbReference type="ARBA" id="ARBA00005495"/>
    </source>
</evidence>
<dbReference type="AlphaFoldDB" id="A0AAJ0BK39"/>
<gene>
    <name evidence="7" type="ORF">QBC47DRAFT_374272</name>
</gene>
<feature type="region of interest" description="Disordered" evidence="5">
    <location>
        <begin position="119"/>
        <end position="162"/>
    </location>
</feature>
<comment type="caution">
    <text evidence="7">The sequence shown here is derived from an EMBL/GenBank/DDBJ whole genome shotgun (WGS) entry which is preliminary data.</text>
</comment>
<dbReference type="InterPro" id="IPR006913">
    <property type="entry name" value="CENP-V/GFA"/>
</dbReference>
<keyword evidence="2" id="KW-0479">Metal-binding</keyword>
<dbReference type="PANTHER" id="PTHR33337">
    <property type="entry name" value="GFA DOMAIN-CONTAINING PROTEIN"/>
    <property type="match status" value="1"/>
</dbReference>
<feature type="compositionally biased region" description="Low complexity" evidence="5">
    <location>
        <begin position="119"/>
        <end position="132"/>
    </location>
</feature>
<evidence type="ECO:0000256" key="5">
    <source>
        <dbReference type="SAM" id="MobiDB-lite"/>
    </source>
</evidence>
<evidence type="ECO:0000313" key="8">
    <source>
        <dbReference type="Proteomes" id="UP001239445"/>
    </source>
</evidence>
<evidence type="ECO:0000256" key="4">
    <source>
        <dbReference type="ARBA" id="ARBA00023239"/>
    </source>
</evidence>
<evidence type="ECO:0000256" key="3">
    <source>
        <dbReference type="ARBA" id="ARBA00022833"/>
    </source>
</evidence>
<dbReference type="PROSITE" id="PS51891">
    <property type="entry name" value="CENP_V_GFA"/>
    <property type="match status" value="1"/>
</dbReference>
<dbReference type="Proteomes" id="UP001239445">
    <property type="component" value="Unassembled WGS sequence"/>
</dbReference>
<keyword evidence="3" id="KW-0862">Zinc</keyword>
<proteinExistence type="inferred from homology"/>
<dbReference type="Gene3D" id="3.90.1590.10">
    <property type="entry name" value="glutathione-dependent formaldehyde- activating enzyme (gfa)"/>
    <property type="match status" value="2"/>
</dbReference>
<dbReference type="SUPFAM" id="SSF51316">
    <property type="entry name" value="Mss4-like"/>
    <property type="match status" value="2"/>
</dbReference>
<organism evidence="7 8">
    <name type="scientific">Echria macrotheca</name>
    <dbReference type="NCBI Taxonomy" id="438768"/>
    <lineage>
        <taxon>Eukaryota</taxon>
        <taxon>Fungi</taxon>
        <taxon>Dikarya</taxon>
        <taxon>Ascomycota</taxon>
        <taxon>Pezizomycotina</taxon>
        <taxon>Sordariomycetes</taxon>
        <taxon>Sordariomycetidae</taxon>
        <taxon>Sordariales</taxon>
        <taxon>Schizotheciaceae</taxon>
        <taxon>Echria</taxon>
    </lineage>
</organism>
<accession>A0AAJ0BK39</accession>
<comment type="similarity">
    <text evidence="1">Belongs to the Gfa family.</text>
</comment>
<dbReference type="GO" id="GO:0046872">
    <property type="term" value="F:metal ion binding"/>
    <property type="evidence" value="ECO:0007669"/>
    <property type="project" value="UniProtKB-KW"/>
</dbReference>